<evidence type="ECO:0000313" key="1">
    <source>
        <dbReference type="EMBL" id="NEN76289.1"/>
    </source>
</evidence>
<sequence>MFNNKGFLPVLLVIINNNRKNCRNFSLNRIKYYIPCYWAKQVQQLIIYGVTKKGQTFRPSDWAERLAGVMSQFRPAGLTNNHIAYSPYVVPNNIDGKKCIVVDERLRALEPRAWKFIYDFANDNDLVVELRGEPTL</sequence>
<dbReference type="Proteomes" id="UP000477651">
    <property type="component" value="Unassembled WGS sequence"/>
</dbReference>
<comment type="caution">
    <text evidence="1">The sequence shown here is derived from an EMBL/GenBank/DDBJ whole genome shotgun (WGS) entry which is preliminary data.</text>
</comment>
<keyword evidence="2" id="KW-1185">Reference proteome</keyword>
<dbReference type="EMBL" id="JAAGYR010000015">
    <property type="protein sequence ID" value="NEN76289.1"/>
    <property type="molecule type" value="Genomic_DNA"/>
</dbReference>
<name>A0A6L9Y7C4_9BURK</name>
<dbReference type="Pfam" id="PF12112">
    <property type="entry name" value="DUF3579"/>
    <property type="match status" value="1"/>
</dbReference>
<organism evidence="1 2">
    <name type="scientific">Pelistega ratti</name>
    <dbReference type="NCBI Taxonomy" id="2652177"/>
    <lineage>
        <taxon>Bacteria</taxon>
        <taxon>Pseudomonadati</taxon>
        <taxon>Pseudomonadota</taxon>
        <taxon>Betaproteobacteria</taxon>
        <taxon>Burkholderiales</taxon>
        <taxon>Alcaligenaceae</taxon>
        <taxon>Pelistega</taxon>
    </lineage>
</organism>
<dbReference type="Gene3D" id="3.30.70.2340">
    <property type="entry name" value="Uncharacterised protein PF12112 family, DUF3579"/>
    <property type="match status" value="1"/>
</dbReference>
<protein>
    <submittedName>
        <fullName evidence="1">DUF3579 domain-containing protein</fullName>
    </submittedName>
</protein>
<evidence type="ECO:0000313" key="2">
    <source>
        <dbReference type="Proteomes" id="UP000477651"/>
    </source>
</evidence>
<proteinExistence type="predicted"/>
<gene>
    <name evidence="1" type="ORF">F9B74_08135</name>
</gene>
<dbReference type="InterPro" id="IPR021969">
    <property type="entry name" value="DUF3579"/>
</dbReference>
<dbReference type="AlphaFoldDB" id="A0A6L9Y7C4"/>
<accession>A0A6L9Y7C4</accession>
<reference evidence="1 2" key="1">
    <citation type="submission" date="2020-02" db="EMBL/GenBank/DDBJ databases">
        <title>Pelistega sp. NLN82 were isolated from wild rodents of the Hainan Island.</title>
        <authorList>
            <person name="Niu N."/>
            <person name="Zhou J."/>
        </authorList>
    </citation>
    <scope>NUCLEOTIDE SEQUENCE [LARGE SCALE GENOMIC DNA]</scope>
    <source>
        <strain evidence="1 2">NLN82</strain>
    </source>
</reference>